<dbReference type="Proteomes" id="UP000005143">
    <property type="component" value="Unassembled WGS sequence"/>
</dbReference>
<reference evidence="2 3" key="1">
    <citation type="journal article" date="2013" name="Biodegradation">
        <title>Quantitative proteomic analysis of ibuprofen-degrading Patulibacter sp. strain I11.</title>
        <authorList>
            <person name="Almeida B."/>
            <person name="Kjeldal H."/>
            <person name="Lolas I."/>
            <person name="Knudsen A.D."/>
            <person name="Carvalho G."/>
            <person name="Nielsen K.L."/>
            <person name="Barreto Crespo M.T."/>
            <person name="Stensballe A."/>
            <person name="Nielsen J.L."/>
        </authorList>
    </citation>
    <scope>NUCLEOTIDE SEQUENCE [LARGE SCALE GENOMIC DNA]</scope>
    <source>
        <strain evidence="2 3">I11</strain>
    </source>
</reference>
<feature type="region of interest" description="Disordered" evidence="1">
    <location>
        <begin position="167"/>
        <end position="206"/>
    </location>
</feature>
<proteinExistence type="predicted"/>
<dbReference type="RefSeq" id="WP_007577543.1">
    <property type="nucleotide sequence ID" value="NZ_AGUD01000256.1"/>
</dbReference>
<evidence type="ECO:0000256" key="1">
    <source>
        <dbReference type="SAM" id="MobiDB-lite"/>
    </source>
</evidence>
<gene>
    <name evidence="2" type="ORF">PAI11_34390</name>
</gene>
<protein>
    <submittedName>
        <fullName evidence="2">Uncharacterized protein</fullName>
    </submittedName>
</protein>
<name>H0E9C2_9ACTN</name>
<sequence>MLARHGVSPSVIDAAVRLIRCIELACDDVAETTGEDLYDDATSSGLLRHFRSRNRAIEEFADDGEVMTNTEQNTLDLLIDGSKIKFYSARNGIDSPNLLGGSRMKKSVVTEMQMQLDYGEVETEVARRLVLMYEADDRGLQAAALGVMANENAWSWHATMFERASTLAEASSPAETPAYDEQVEPELPPIEKRREPLRRSGEDETK</sequence>
<feature type="compositionally biased region" description="Basic and acidic residues" evidence="1">
    <location>
        <begin position="189"/>
        <end position="206"/>
    </location>
</feature>
<evidence type="ECO:0000313" key="2">
    <source>
        <dbReference type="EMBL" id="EHN09732.1"/>
    </source>
</evidence>
<organism evidence="2 3">
    <name type="scientific">Patulibacter medicamentivorans</name>
    <dbReference type="NCBI Taxonomy" id="1097667"/>
    <lineage>
        <taxon>Bacteria</taxon>
        <taxon>Bacillati</taxon>
        <taxon>Actinomycetota</taxon>
        <taxon>Thermoleophilia</taxon>
        <taxon>Solirubrobacterales</taxon>
        <taxon>Patulibacteraceae</taxon>
        <taxon>Patulibacter</taxon>
    </lineage>
</organism>
<dbReference type="EMBL" id="AGUD01000256">
    <property type="protein sequence ID" value="EHN09732.1"/>
    <property type="molecule type" value="Genomic_DNA"/>
</dbReference>
<keyword evidence="3" id="KW-1185">Reference proteome</keyword>
<dbReference type="AlphaFoldDB" id="H0E9C2"/>
<accession>H0E9C2</accession>
<comment type="caution">
    <text evidence="2">The sequence shown here is derived from an EMBL/GenBank/DDBJ whole genome shotgun (WGS) entry which is preliminary data.</text>
</comment>
<evidence type="ECO:0000313" key="3">
    <source>
        <dbReference type="Proteomes" id="UP000005143"/>
    </source>
</evidence>